<gene>
    <name evidence="12" type="ORF">L9F63_026929</name>
</gene>
<evidence type="ECO:0000256" key="7">
    <source>
        <dbReference type="ARBA" id="ARBA00023235"/>
    </source>
</evidence>
<evidence type="ECO:0000313" key="12">
    <source>
        <dbReference type="EMBL" id="KAJ9597181.1"/>
    </source>
</evidence>
<evidence type="ECO:0000256" key="3">
    <source>
        <dbReference type="ARBA" id="ARBA00011019"/>
    </source>
</evidence>
<dbReference type="EMBL" id="JASPKZ010001666">
    <property type="protein sequence ID" value="KAJ9597181.1"/>
    <property type="molecule type" value="Genomic_DNA"/>
</dbReference>
<dbReference type="EC" id="5.2.1.8" evidence="4 10"/>
<protein>
    <recommendedName>
        <fullName evidence="8 10">Serine/threonine-protein phosphatase 2A activator</fullName>
        <ecNumber evidence="4 10">5.2.1.8</ecNumber>
    </recommendedName>
    <alternativeName>
        <fullName evidence="9 10">Phosphotyrosyl phosphatase activator</fullName>
    </alternativeName>
</protein>
<keyword evidence="13" id="KW-1185">Reference proteome</keyword>
<dbReference type="Gene3D" id="1.20.120.1150">
    <property type="match status" value="1"/>
</dbReference>
<dbReference type="GO" id="GO:0005634">
    <property type="term" value="C:nucleus"/>
    <property type="evidence" value="ECO:0007669"/>
    <property type="project" value="TreeGrafter"/>
</dbReference>
<organism evidence="12 13">
    <name type="scientific">Diploptera punctata</name>
    <name type="common">Pacific beetle cockroach</name>
    <dbReference type="NCBI Taxonomy" id="6984"/>
    <lineage>
        <taxon>Eukaryota</taxon>
        <taxon>Metazoa</taxon>
        <taxon>Ecdysozoa</taxon>
        <taxon>Arthropoda</taxon>
        <taxon>Hexapoda</taxon>
        <taxon>Insecta</taxon>
        <taxon>Pterygota</taxon>
        <taxon>Neoptera</taxon>
        <taxon>Polyneoptera</taxon>
        <taxon>Dictyoptera</taxon>
        <taxon>Blattodea</taxon>
        <taxon>Blaberoidea</taxon>
        <taxon>Blaberidae</taxon>
        <taxon>Diplopterinae</taxon>
        <taxon>Diploptera</taxon>
    </lineage>
</organism>
<comment type="caution">
    <text evidence="12">The sequence shown here is derived from an EMBL/GenBank/DDBJ whole genome shotgun (WGS) entry which is preliminary data.</text>
</comment>
<dbReference type="PANTHER" id="PTHR10012:SF0">
    <property type="entry name" value="SERINE_THREONINE-PROTEIN PHOSPHATASE 2A ACTIVATOR"/>
    <property type="match status" value="1"/>
</dbReference>
<feature type="compositionally biased region" description="Low complexity" evidence="11">
    <location>
        <begin position="51"/>
        <end position="87"/>
    </location>
</feature>
<reference evidence="12" key="1">
    <citation type="journal article" date="2023" name="IScience">
        <title>Live-bearing cockroach genome reveals convergent evolutionary mechanisms linked to viviparity in insects and beyond.</title>
        <authorList>
            <person name="Fouks B."/>
            <person name="Harrison M.C."/>
            <person name="Mikhailova A.A."/>
            <person name="Marchal E."/>
            <person name="English S."/>
            <person name="Carruthers M."/>
            <person name="Jennings E.C."/>
            <person name="Chiamaka E.L."/>
            <person name="Frigard R.A."/>
            <person name="Pippel M."/>
            <person name="Attardo G.M."/>
            <person name="Benoit J.B."/>
            <person name="Bornberg-Bauer E."/>
            <person name="Tobe S.S."/>
        </authorList>
    </citation>
    <scope>NUCLEOTIDE SEQUENCE</scope>
    <source>
        <strain evidence="12">Stay&amp;Tobe</strain>
    </source>
</reference>
<dbReference type="GO" id="GO:0007052">
    <property type="term" value="P:mitotic spindle organization"/>
    <property type="evidence" value="ECO:0007669"/>
    <property type="project" value="TreeGrafter"/>
</dbReference>
<feature type="region of interest" description="Disordered" evidence="11">
    <location>
        <begin position="1"/>
        <end position="20"/>
    </location>
</feature>
<evidence type="ECO:0000256" key="2">
    <source>
        <dbReference type="ARBA" id="ARBA00004496"/>
    </source>
</evidence>
<dbReference type="InterPro" id="IPR043170">
    <property type="entry name" value="PTPA_C_lid"/>
</dbReference>
<evidence type="ECO:0000256" key="9">
    <source>
        <dbReference type="ARBA" id="ARBA00044820"/>
    </source>
</evidence>
<dbReference type="PANTHER" id="PTHR10012">
    <property type="entry name" value="SERINE/THREONINE-PROTEIN PHOSPHATASE 2A REGULATORY SUBUNIT B"/>
    <property type="match status" value="1"/>
</dbReference>
<dbReference type="GO" id="GO:0005737">
    <property type="term" value="C:cytoplasm"/>
    <property type="evidence" value="ECO:0007669"/>
    <property type="project" value="UniProtKB-SubCell"/>
</dbReference>
<dbReference type="Proteomes" id="UP001233999">
    <property type="component" value="Unassembled WGS sequence"/>
</dbReference>
<evidence type="ECO:0000256" key="11">
    <source>
        <dbReference type="SAM" id="MobiDB-lite"/>
    </source>
</evidence>
<evidence type="ECO:0000256" key="6">
    <source>
        <dbReference type="ARBA" id="ARBA00023110"/>
    </source>
</evidence>
<feature type="region of interest" description="Disordered" evidence="11">
    <location>
        <begin position="42"/>
        <end position="87"/>
    </location>
</feature>
<proteinExistence type="inferred from homology"/>
<accession>A0AAD8AEM6</accession>
<keyword evidence="7 10" id="KW-0413">Isomerase</keyword>
<feature type="non-terminal residue" evidence="12">
    <location>
        <position position="1"/>
    </location>
</feature>
<evidence type="ECO:0000256" key="5">
    <source>
        <dbReference type="ARBA" id="ARBA00022490"/>
    </source>
</evidence>
<dbReference type="GO" id="GO:0008160">
    <property type="term" value="F:protein tyrosine phosphatase activator activity"/>
    <property type="evidence" value="ECO:0007669"/>
    <property type="project" value="TreeGrafter"/>
</dbReference>
<dbReference type="InterPro" id="IPR037218">
    <property type="entry name" value="PTPA_sf"/>
</dbReference>
<dbReference type="SUPFAM" id="SSF140984">
    <property type="entry name" value="PTPA-like"/>
    <property type="match status" value="1"/>
</dbReference>
<keyword evidence="5 10" id="KW-0963">Cytoplasm</keyword>
<dbReference type="GO" id="GO:0003755">
    <property type="term" value="F:peptidyl-prolyl cis-trans isomerase activity"/>
    <property type="evidence" value="ECO:0007669"/>
    <property type="project" value="UniProtKB-KW"/>
</dbReference>
<comment type="function">
    <text evidence="10">PPIases accelerate the folding of proteins. It catalyzes the cis-trans isomerization of proline imidic peptide bonds in oligopeptides.</text>
</comment>
<comment type="similarity">
    <text evidence="3 10">Belongs to the PTPA-type PPIase family.</text>
</comment>
<dbReference type="AlphaFoldDB" id="A0AAD8AEM6"/>
<evidence type="ECO:0000256" key="4">
    <source>
        <dbReference type="ARBA" id="ARBA00013194"/>
    </source>
</evidence>
<comment type="catalytic activity">
    <reaction evidence="1 10">
        <text>[protein]-peptidylproline (omega=180) = [protein]-peptidylproline (omega=0)</text>
        <dbReference type="Rhea" id="RHEA:16237"/>
        <dbReference type="Rhea" id="RHEA-COMP:10747"/>
        <dbReference type="Rhea" id="RHEA-COMP:10748"/>
        <dbReference type="ChEBI" id="CHEBI:83833"/>
        <dbReference type="ChEBI" id="CHEBI:83834"/>
        <dbReference type="EC" id="5.2.1.8"/>
    </reaction>
</comment>
<reference evidence="12" key="2">
    <citation type="submission" date="2023-05" db="EMBL/GenBank/DDBJ databases">
        <authorList>
            <person name="Fouks B."/>
        </authorList>
    </citation>
    <scope>NUCLEOTIDE SEQUENCE</scope>
    <source>
        <strain evidence="12">Stay&amp;Tobe</strain>
        <tissue evidence="12">Testes</tissue>
    </source>
</reference>
<dbReference type="Pfam" id="PF03095">
    <property type="entry name" value="PTPA"/>
    <property type="match status" value="1"/>
</dbReference>
<comment type="subcellular location">
    <subcellularLocation>
        <location evidence="2 10">Cytoplasm</location>
    </subcellularLocation>
</comment>
<evidence type="ECO:0000313" key="13">
    <source>
        <dbReference type="Proteomes" id="UP001233999"/>
    </source>
</evidence>
<evidence type="ECO:0000256" key="8">
    <source>
        <dbReference type="ARBA" id="ARBA00044786"/>
    </source>
</evidence>
<evidence type="ECO:0000256" key="1">
    <source>
        <dbReference type="ARBA" id="ARBA00000971"/>
    </source>
</evidence>
<dbReference type="GO" id="GO:0000159">
    <property type="term" value="C:protein phosphatase type 2A complex"/>
    <property type="evidence" value="ECO:0007669"/>
    <property type="project" value="TreeGrafter"/>
</dbReference>
<evidence type="ECO:0000256" key="10">
    <source>
        <dbReference type="RuleBase" id="RU361210"/>
    </source>
</evidence>
<name>A0AAD8AEM6_DIPPU</name>
<keyword evidence="6 10" id="KW-0697">Rotamase</keyword>
<dbReference type="InterPro" id="IPR004327">
    <property type="entry name" value="Phstyr_phstse_ac"/>
</dbReference>
<sequence length="305" mass="34185">EITEPILNNSSDSISKQASKQEFIRFHQQEFIRFHQQARIHPIPSASKQASKNSSDSISKNSSDSISKNSSDSISKNSSDSISKNSSDSISKEYLGFIQALNEAVKGKPNSAQCPESTTVTGCSSNVCGFVLYTLSFRLPHKFLPISSFSVVSNLVTRSWIVDLEGVLCHFYKKHCQRNFHRAIPEIMLYLSEGFGNSTRIDYGTGHEMSFLMLLCCLFKIGALLEIDKEAAVYTLASPYLSLCRKLQTTYRMEPAGSHGVWSLDDYQFVPFIWGSAQLIAHPRIEPRSFLQPDIFEAYAGDFLF</sequence>